<feature type="compositionally biased region" description="Basic and acidic residues" evidence="1">
    <location>
        <begin position="1"/>
        <end position="22"/>
    </location>
</feature>
<accession>A0ABC9NPP8</accession>
<gene>
    <name evidence="2" type="ORF">ESCAB7627_0197</name>
</gene>
<dbReference type="EMBL" id="ABKX01000004">
    <property type="protein sequence ID" value="EDS92193.1"/>
    <property type="molecule type" value="Genomic_DNA"/>
</dbReference>
<proteinExistence type="predicted"/>
<organism evidence="2 3">
    <name type="scientific">Escherichia albertii (strain TW07627)</name>
    <dbReference type="NCBI Taxonomy" id="502347"/>
    <lineage>
        <taxon>Bacteria</taxon>
        <taxon>Pseudomonadati</taxon>
        <taxon>Pseudomonadota</taxon>
        <taxon>Gammaproteobacteria</taxon>
        <taxon>Enterobacterales</taxon>
        <taxon>Enterobacteriaceae</taxon>
        <taxon>Escherichia</taxon>
    </lineage>
</organism>
<evidence type="ECO:0000313" key="2">
    <source>
        <dbReference type="EMBL" id="EDS92193.1"/>
    </source>
</evidence>
<evidence type="ECO:0000256" key="1">
    <source>
        <dbReference type="SAM" id="MobiDB-lite"/>
    </source>
</evidence>
<dbReference type="Proteomes" id="UP000003042">
    <property type="component" value="Unassembled WGS sequence"/>
</dbReference>
<feature type="region of interest" description="Disordered" evidence="1">
    <location>
        <begin position="1"/>
        <end position="36"/>
    </location>
</feature>
<sequence length="54" mass="6003">MKVSKPEGRPEIVKPIEYHDGENQNSNGENVQEKSWSQIQDFTLATGARSVGQS</sequence>
<name>A0ABC9NPP8_ESCAT</name>
<evidence type="ECO:0000313" key="3">
    <source>
        <dbReference type="Proteomes" id="UP000003042"/>
    </source>
</evidence>
<reference evidence="2 3" key="1">
    <citation type="submission" date="2008-02" db="EMBL/GenBank/DDBJ databases">
        <title>Annotation of Escherichia albertii TW07627.</title>
        <authorList>
            <person name="Sutton G."/>
            <person name="Whittam T.S."/>
            <person name="Sebastian Y."/>
        </authorList>
    </citation>
    <scope>NUCLEOTIDE SEQUENCE [LARGE SCALE GENOMIC DNA]</scope>
    <source>
        <strain evidence="2 3">TW07627</strain>
    </source>
</reference>
<protein>
    <submittedName>
        <fullName evidence="2">Uncharacterized protein</fullName>
    </submittedName>
</protein>
<comment type="caution">
    <text evidence="2">The sequence shown here is derived from an EMBL/GenBank/DDBJ whole genome shotgun (WGS) entry which is preliminary data.</text>
</comment>
<feature type="compositionally biased region" description="Polar residues" evidence="1">
    <location>
        <begin position="23"/>
        <end position="36"/>
    </location>
</feature>
<dbReference type="AlphaFoldDB" id="A0ABC9NPP8"/>